<dbReference type="InterPro" id="IPR037171">
    <property type="entry name" value="NagB/RpiA_transferase-like"/>
</dbReference>
<dbReference type="SMART" id="SM00882">
    <property type="entry name" value="CoA_trans"/>
    <property type="match status" value="1"/>
</dbReference>
<evidence type="ECO:0000313" key="5">
    <source>
        <dbReference type="Proteomes" id="UP000003093"/>
    </source>
</evidence>
<dbReference type="PIRSF" id="PIRSF000858">
    <property type="entry name" value="SCOT-t"/>
    <property type="match status" value="1"/>
</dbReference>
<dbReference type="Gene3D" id="3.40.1080.10">
    <property type="entry name" value="Glutaconate Coenzyme A-transferase"/>
    <property type="match status" value="2"/>
</dbReference>
<dbReference type="EC" id="2.8.3.-" evidence="4"/>
<dbReference type="Proteomes" id="UP000003093">
    <property type="component" value="Unassembled WGS sequence"/>
</dbReference>
<comment type="caution">
    <text evidence="4">The sequence shown here is derived from an EMBL/GenBank/DDBJ whole genome shotgun (WGS) entry which is preliminary data.</text>
</comment>
<keyword evidence="2 3" id="KW-0808">Transferase</keyword>
<evidence type="ECO:0000256" key="1">
    <source>
        <dbReference type="ARBA" id="ARBA00007154"/>
    </source>
</evidence>
<evidence type="ECO:0000256" key="3">
    <source>
        <dbReference type="PIRNR" id="PIRNR000858"/>
    </source>
</evidence>
<dbReference type="EMBL" id="AIDT01000008">
    <property type="protein sequence ID" value="EIA14090.1"/>
    <property type="molecule type" value="Genomic_DNA"/>
</dbReference>
<dbReference type="PANTHER" id="PTHR43293:SF1">
    <property type="entry name" value="ACETATE COA-TRANSFERASE YDIF"/>
    <property type="match status" value="1"/>
</dbReference>
<dbReference type="InterPro" id="IPR014388">
    <property type="entry name" value="3-oxoacid_CoA-transferase"/>
</dbReference>
<dbReference type="InterPro" id="IPR004165">
    <property type="entry name" value="CoA_trans_fam_I"/>
</dbReference>
<sequence length="526" mass="59084">MMEVTCLKQITWHDLQHIIKDGDVIGLPALAVANLPAEVLRAVLAQHDTYHTPNDLTFILANDIHSLGVAPDLDDFIERRMIKRVIMSILTASSKTAQAMKNNDIEAYFLPQGIIATHYRQSNQLLPGVITKIGLNTAVDPRYGGGKVNTRTTDDLVSLVTIDDETYLHYTFPSVDVALLRGTYADQQGNIYLTQESYLSECYHVALNAKANHGKVIVQVKDLVDEYQLNPNEVVIPGNLVDYVYVTEDEKNHRQVIQSHYLPALSGEERIDGIPEPALPFNSRKLILRRAAQFLTYGDTISIGYGINNELSNLLHEECVEHDVQPILDVGIFGGFVGSREHFGMNYNADVRMPHDRAWDFIYNNGVSVAYLSFAEVDQYGNVNVSYFNDRLNGCGGFIDITQSVNKIIFSGTFVAGSHVSCHNQRLNIETEGQNQKFVSDVSHIDFNAQYSQSLEQEVYFVTDRAVFELTNQGLKLIEIAPGLDLHKDILNQMAFKPIIADHLKLIDTSIYKEKWGELKQSIHKV</sequence>
<gene>
    <name evidence="4" type="ORF">ST398NM02_0245</name>
</gene>
<accession>A0ABC9Q0H7</accession>
<evidence type="ECO:0000256" key="2">
    <source>
        <dbReference type="ARBA" id="ARBA00022679"/>
    </source>
</evidence>
<dbReference type="AlphaFoldDB" id="A0ABC9Q0H7"/>
<name>A0ABC9Q0H7_STAA5</name>
<proteinExistence type="inferred from homology"/>
<dbReference type="PANTHER" id="PTHR43293">
    <property type="entry name" value="ACETATE COA-TRANSFERASE YDIF"/>
    <property type="match status" value="1"/>
</dbReference>
<dbReference type="SUPFAM" id="SSF100950">
    <property type="entry name" value="NagB/RpiA/CoA transferase-like"/>
    <property type="match status" value="2"/>
</dbReference>
<dbReference type="Pfam" id="PF01144">
    <property type="entry name" value="CoA_trans"/>
    <property type="match status" value="1"/>
</dbReference>
<protein>
    <submittedName>
        <fullName evidence="4">Acetyl-CoA:acetoacetyl-CoA transferase alpha subunit</fullName>
        <ecNumber evidence="4">2.8.3.-</ecNumber>
    </submittedName>
</protein>
<comment type="similarity">
    <text evidence="1 3">Belongs to the 3-oxoacid CoA-transferase family.</text>
</comment>
<organism evidence="4 5">
    <name type="scientific">Staphylococcus aureus subsp. aureus DR10</name>
    <dbReference type="NCBI Taxonomy" id="1155079"/>
    <lineage>
        <taxon>Bacteria</taxon>
        <taxon>Bacillati</taxon>
        <taxon>Bacillota</taxon>
        <taxon>Bacilli</taxon>
        <taxon>Bacillales</taxon>
        <taxon>Staphylococcaceae</taxon>
        <taxon>Staphylococcus</taxon>
    </lineage>
</organism>
<evidence type="ECO:0000313" key="4">
    <source>
        <dbReference type="EMBL" id="EIA14090.1"/>
    </source>
</evidence>
<dbReference type="GO" id="GO:0016740">
    <property type="term" value="F:transferase activity"/>
    <property type="evidence" value="ECO:0007669"/>
    <property type="project" value="UniProtKB-KW"/>
</dbReference>
<reference evidence="4 5" key="1">
    <citation type="journal article" date="2012" name="MBio">
        <title>Identification of a highly transmissible animal-independent Staphylococcus aureus ST398 clone with distinct genomic and cell adhesion properties.</title>
        <authorList>
            <person name="Uhlemann A.C."/>
            <person name="Porcella S.F."/>
            <person name="Trivedi S."/>
            <person name="Sullivan S.B."/>
            <person name="Hafer C."/>
            <person name="Kennedy A.D."/>
            <person name="Barbian K.D."/>
            <person name="McCarthy A.J."/>
            <person name="Street C."/>
            <person name="Hirschberg D.L."/>
            <person name="Lipkin W.I."/>
            <person name="Lindsay J.A."/>
            <person name="DeLeo F.R."/>
            <person name="Lowy F.D."/>
        </authorList>
    </citation>
    <scope>NUCLEOTIDE SEQUENCE [LARGE SCALE GENOMIC DNA]</scope>
    <source>
        <strain evidence="4 5">DR10</strain>
    </source>
</reference>